<name>A0ABW2BFM3_9HYPH</name>
<feature type="region of interest" description="Disordered" evidence="1">
    <location>
        <begin position="29"/>
        <end position="50"/>
    </location>
</feature>
<evidence type="ECO:0000313" key="3">
    <source>
        <dbReference type="EMBL" id="MFC6788800.1"/>
    </source>
</evidence>
<feature type="transmembrane region" description="Helical" evidence="2">
    <location>
        <begin position="6"/>
        <end position="24"/>
    </location>
</feature>
<sequence>MSFEDAAIVAACTIVFGLVIALLPRSRKPDLMERPSPQSLEFDPLSVDADGPVLDLKVA</sequence>
<keyword evidence="4" id="KW-1185">Reference proteome</keyword>
<protein>
    <recommendedName>
        <fullName evidence="5">Cbb3-type cytochrome c oxidase subunit 3</fullName>
    </recommendedName>
</protein>
<keyword evidence="2" id="KW-1133">Transmembrane helix</keyword>
<proteinExistence type="predicted"/>
<evidence type="ECO:0000256" key="2">
    <source>
        <dbReference type="SAM" id="Phobius"/>
    </source>
</evidence>
<organism evidence="3 4">
    <name type="scientific">Methylobacterium komagatae</name>
    <dbReference type="NCBI Taxonomy" id="374425"/>
    <lineage>
        <taxon>Bacteria</taxon>
        <taxon>Pseudomonadati</taxon>
        <taxon>Pseudomonadota</taxon>
        <taxon>Alphaproteobacteria</taxon>
        <taxon>Hyphomicrobiales</taxon>
        <taxon>Methylobacteriaceae</taxon>
        <taxon>Methylobacterium</taxon>
    </lineage>
</organism>
<keyword evidence="2" id="KW-0812">Transmembrane</keyword>
<accession>A0ABW2BFM3</accession>
<evidence type="ECO:0008006" key="5">
    <source>
        <dbReference type="Google" id="ProtNLM"/>
    </source>
</evidence>
<evidence type="ECO:0000256" key="1">
    <source>
        <dbReference type="SAM" id="MobiDB-lite"/>
    </source>
</evidence>
<dbReference type="RefSeq" id="WP_378967162.1">
    <property type="nucleotide sequence ID" value="NZ_JBHSWN010000001.1"/>
</dbReference>
<dbReference type="EMBL" id="JBHSWN010000001">
    <property type="protein sequence ID" value="MFC6788800.1"/>
    <property type="molecule type" value="Genomic_DNA"/>
</dbReference>
<dbReference type="Proteomes" id="UP001596292">
    <property type="component" value="Unassembled WGS sequence"/>
</dbReference>
<reference evidence="4" key="1">
    <citation type="journal article" date="2019" name="Int. J. Syst. Evol. Microbiol.">
        <title>The Global Catalogue of Microorganisms (GCM) 10K type strain sequencing project: providing services to taxonomists for standard genome sequencing and annotation.</title>
        <authorList>
            <consortium name="The Broad Institute Genomics Platform"/>
            <consortium name="The Broad Institute Genome Sequencing Center for Infectious Disease"/>
            <person name="Wu L."/>
            <person name="Ma J."/>
        </authorList>
    </citation>
    <scope>NUCLEOTIDE SEQUENCE [LARGE SCALE GENOMIC DNA]</scope>
    <source>
        <strain evidence="4">CCUG 48316</strain>
    </source>
</reference>
<gene>
    <name evidence="3" type="ORF">ACFQE0_03665</name>
</gene>
<evidence type="ECO:0000313" key="4">
    <source>
        <dbReference type="Proteomes" id="UP001596292"/>
    </source>
</evidence>
<comment type="caution">
    <text evidence="3">The sequence shown here is derived from an EMBL/GenBank/DDBJ whole genome shotgun (WGS) entry which is preliminary data.</text>
</comment>
<keyword evidence="2" id="KW-0472">Membrane</keyword>